<dbReference type="EMBL" id="CADCTS010000493">
    <property type="protein sequence ID" value="CAA9338899.1"/>
    <property type="molecule type" value="Genomic_DNA"/>
</dbReference>
<protein>
    <submittedName>
        <fullName evidence="2">Uncharacterized protein</fullName>
    </submittedName>
</protein>
<feature type="compositionally biased region" description="Basic and acidic residues" evidence="1">
    <location>
        <begin position="20"/>
        <end position="35"/>
    </location>
</feature>
<evidence type="ECO:0000256" key="1">
    <source>
        <dbReference type="SAM" id="MobiDB-lite"/>
    </source>
</evidence>
<dbReference type="AlphaFoldDB" id="A0A6J4LRH4"/>
<feature type="non-terminal residue" evidence="2">
    <location>
        <position position="1"/>
    </location>
</feature>
<feature type="compositionally biased region" description="Basic residues" evidence="1">
    <location>
        <begin position="1"/>
        <end position="19"/>
    </location>
</feature>
<name>A0A6J4LRH4_9ACTN</name>
<feature type="non-terminal residue" evidence="2">
    <location>
        <position position="81"/>
    </location>
</feature>
<evidence type="ECO:0000313" key="2">
    <source>
        <dbReference type="EMBL" id="CAA9338899.1"/>
    </source>
</evidence>
<organism evidence="2">
    <name type="scientific">uncultured Friedmanniella sp</name>
    <dbReference type="NCBI Taxonomy" id="335381"/>
    <lineage>
        <taxon>Bacteria</taxon>
        <taxon>Bacillati</taxon>
        <taxon>Actinomycetota</taxon>
        <taxon>Actinomycetes</taxon>
        <taxon>Propionibacteriales</taxon>
        <taxon>Nocardioidaceae</taxon>
        <taxon>Friedmanniella</taxon>
        <taxon>environmental samples</taxon>
    </lineage>
</organism>
<reference evidence="2" key="1">
    <citation type="submission" date="2020-02" db="EMBL/GenBank/DDBJ databases">
        <authorList>
            <person name="Meier V. D."/>
        </authorList>
    </citation>
    <scope>NUCLEOTIDE SEQUENCE</scope>
    <source>
        <strain evidence="2">AVDCRST_MAG48</strain>
    </source>
</reference>
<feature type="compositionally biased region" description="Low complexity" evidence="1">
    <location>
        <begin position="63"/>
        <end position="81"/>
    </location>
</feature>
<accession>A0A6J4LRH4</accession>
<feature type="region of interest" description="Disordered" evidence="1">
    <location>
        <begin position="1"/>
        <end position="81"/>
    </location>
</feature>
<feature type="compositionally biased region" description="Basic residues" evidence="1">
    <location>
        <begin position="36"/>
        <end position="59"/>
    </location>
</feature>
<gene>
    <name evidence="2" type="ORF">AVDCRST_MAG48-3525</name>
</gene>
<proteinExistence type="predicted"/>
<sequence length="81" mass="9103">GSQAHRRRRGGRAGPRRRGDRPGQRGLRDRGEPRSARLRPLGRRRGAHRASRHLRRAARHCPAVRSARPPRPAATGAADRR</sequence>